<feature type="transmembrane region" description="Helical" evidence="1">
    <location>
        <begin position="41"/>
        <end position="62"/>
    </location>
</feature>
<dbReference type="Proteomes" id="UP001499841">
    <property type="component" value="Unassembled WGS sequence"/>
</dbReference>
<keyword evidence="1" id="KW-0812">Transmembrane</keyword>
<dbReference type="EMBL" id="BAABBA010000002">
    <property type="protein sequence ID" value="GAA4286208.1"/>
    <property type="molecule type" value="Genomic_DNA"/>
</dbReference>
<gene>
    <name evidence="2" type="ORF">GCM10022262_05670</name>
</gene>
<name>A0ABP8EQJ1_9MICO</name>
<keyword evidence="3" id="KW-1185">Reference proteome</keyword>
<comment type="caution">
    <text evidence="2">The sequence shown here is derived from an EMBL/GenBank/DDBJ whole genome shotgun (WGS) entry which is preliminary data.</text>
</comment>
<evidence type="ECO:0000313" key="3">
    <source>
        <dbReference type="Proteomes" id="UP001499841"/>
    </source>
</evidence>
<keyword evidence="1" id="KW-0472">Membrane</keyword>
<dbReference type="RefSeq" id="WP_345037433.1">
    <property type="nucleotide sequence ID" value="NZ_BAABBA010000002.1"/>
</dbReference>
<keyword evidence="1" id="KW-1133">Transmembrane helix</keyword>
<sequence length="130" mass="13304">MIGRVVDVLRRDRRFVVAAALVAGALADVLAAAGAGGPARPVAVLVFLVLGPGLAVTGFVRFDDVLSELVVAVPLSLAIGVLVSTAMSFARAWDTDVALLALTLAALAATAVQARRHRASRPATGRAPLR</sequence>
<proteinExistence type="predicted"/>
<evidence type="ECO:0000256" key="1">
    <source>
        <dbReference type="SAM" id="Phobius"/>
    </source>
</evidence>
<feature type="transmembrane region" description="Helical" evidence="1">
    <location>
        <begin position="97"/>
        <end position="114"/>
    </location>
</feature>
<evidence type="ECO:0000313" key="2">
    <source>
        <dbReference type="EMBL" id="GAA4286208.1"/>
    </source>
</evidence>
<evidence type="ECO:0008006" key="4">
    <source>
        <dbReference type="Google" id="ProtNLM"/>
    </source>
</evidence>
<protein>
    <recommendedName>
        <fullName evidence="4">FUSC family protein</fullName>
    </recommendedName>
</protein>
<reference evidence="3" key="1">
    <citation type="journal article" date="2019" name="Int. J. Syst. Evol. Microbiol.">
        <title>The Global Catalogue of Microorganisms (GCM) 10K type strain sequencing project: providing services to taxonomists for standard genome sequencing and annotation.</title>
        <authorList>
            <consortium name="The Broad Institute Genomics Platform"/>
            <consortium name="The Broad Institute Genome Sequencing Center for Infectious Disease"/>
            <person name="Wu L."/>
            <person name="Ma J."/>
        </authorList>
    </citation>
    <scope>NUCLEOTIDE SEQUENCE [LARGE SCALE GENOMIC DNA]</scope>
    <source>
        <strain evidence="3">JCM 17459</strain>
    </source>
</reference>
<feature type="transmembrane region" description="Helical" evidence="1">
    <location>
        <begin position="69"/>
        <end position="91"/>
    </location>
</feature>
<organism evidence="2 3">
    <name type="scientific">Georgenia daeguensis</name>
    <dbReference type="NCBI Taxonomy" id="908355"/>
    <lineage>
        <taxon>Bacteria</taxon>
        <taxon>Bacillati</taxon>
        <taxon>Actinomycetota</taxon>
        <taxon>Actinomycetes</taxon>
        <taxon>Micrococcales</taxon>
        <taxon>Bogoriellaceae</taxon>
        <taxon>Georgenia</taxon>
    </lineage>
</organism>
<accession>A0ABP8EQJ1</accession>